<feature type="transmembrane region" description="Helical" evidence="6">
    <location>
        <begin position="153"/>
        <end position="171"/>
    </location>
</feature>
<dbReference type="InterPro" id="IPR036259">
    <property type="entry name" value="MFS_trans_sf"/>
</dbReference>
<evidence type="ECO:0000256" key="1">
    <source>
        <dbReference type="ARBA" id="ARBA00004141"/>
    </source>
</evidence>
<dbReference type="PANTHER" id="PTHR23501">
    <property type="entry name" value="MAJOR FACILITATOR SUPERFAMILY"/>
    <property type="match status" value="1"/>
</dbReference>
<feature type="transmembrane region" description="Helical" evidence="6">
    <location>
        <begin position="336"/>
        <end position="353"/>
    </location>
</feature>
<dbReference type="GO" id="GO:0022857">
    <property type="term" value="F:transmembrane transporter activity"/>
    <property type="evidence" value="ECO:0007669"/>
    <property type="project" value="InterPro"/>
</dbReference>
<evidence type="ECO:0000313" key="7">
    <source>
        <dbReference type="EMBL" id="KAF4966987.1"/>
    </source>
</evidence>
<keyword evidence="8" id="KW-1185">Reference proteome</keyword>
<accession>A0A8H4TZL0</accession>
<dbReference type="Pfam" id="PF07690">
    <property type="entry name" value="MFS_1"/>
    <property type="match status" value="1"/>
</dbReference>
<dbReference type="Gene3D" id="1.20.1250.20">
    <property type="entry name" value="MFS general substrate transporter like domains"/>
    <property type="match status" value="2"/>
</dbReference>
<feature type="transmembrane region" description="Helical" evidence="6">
    <location>
        <begin position="55"/>
        <end position="73"/>
    </location>
</feature>
<proteinExistence type="predicted"/>
<sequence>MGETPISKNGPSVDDAGIEANAEKHHFQSGNNDPSFVQAGVQQAEAIATVWSTRMLWTVFALLYVVSIVDAILQHVQSTLSPYITSDFAQHSLVATTSVVSSIIGGVCQLTIANMIDIWGRGEGFAGMVLLCIVGLAMTATCNSVEMYAAAHTLYWVGHIGITYIITVVLADMTTLQNRMIMFGVNTTPSIVSTFAGPKIAELFLNKVNFRWAFGAFAILLIAFSVPILIVFFLNQRKATSLGVINEKAVKCTIWESVVYRFWQFDVVGLLLVTVGWSLLLLPFSIASSAPQGWSSGHIIAMIVLGVFCLAASAYWEKSFAKGPFFPWEFLKKRTVWTSCLLNGLMFMSVFVWEAYYTTYLQVVHDQTVSNAGYISGTFNVFSSFVGSFVGLLIRYTNEFKWAPMAGVPFADLGSALLVHFYRPGTNVGYLVMCQIFTGMAVGIWGLTSQLALKSSVRHQEVAIALAMSGLFGSIGVSIGFTVAGSLWTNIVPEKLYQALPEDSKNLTSALYGDIREQLSYPIGDPIRDAIIAAFQDVQHKMVIVGTYLVPLMLVCIFAWKNVDLRKRQHEEGQSKGNIF</sequence>
<evidence type="ECO:0000313" key="8">
    <source>
        <dbReference type="Proteomes" id="UP000622797"/>
    </source>
</evidence>
<keyword evidence="3 6" id="KW-1133">Transmembrane helix</keyword>
<keyword evidence="5" id="KW-0325">Glycoprotein</keyword>
<reference evidence="7" key="2">
    <citation type="submission" date="2020-05" db="EMBL/GenBank/DDBJ databases">
        <authorList>
            <person name="Kim H.-S."/>
            <person name="Proctor R.H."/>
            <person name="Brown D.W."/>
        </authorList>
    </citation>
    <scope>NUCLEOTIDE SEQUENCE</scope>
    <source>
        <strain evidence="7">NRRL 20472</strain>
    </source>
</reference>
<keyword evidence="2 6" id="KW-0812">Transmembrane</keyword>
<evidence type="ECO:0000256" key="2">
    <source>
        <dbReference type="ARBA" id="ARBA00022692"/>
    </source>
</evidence>
<feature type="transmembrane region" description="Helical" evidence="6">
    <location>
        <begin position="465"/>
        <end position="488"/>
    </location>
</feature>
<gene>
    <name evidence="7" type="ORF">FSARC_5395</name>
</gene>
<feature type="transmembrane region" description="Helical" evidence="6">
    <location>
        <begin position="213"/>
        <end position="234"/>
    </location>
</feature>
<comment type="subcellular location">
    <subcellularLocation>
        <location evidence="1">Membrane</location>
        <topology evidence="1">Multi-pass membrane protein</topology>
    </subcellularLocation>
</comment>
<organism evidence="7 8">
    <name type="scientific">Fusarium sarcochroum</name>
    <dbReference type="NCBI Taxonomy" id="1208366"/>
    <lineage>
        <taxon>Eukaryota</taxon>
        <taxon>Fungi</taxon>
        <taxon>Dikarya</taxon>
        <taxon>Ascomycota</taxon>
        <taxon>Pezizomycotina</taxon>
        <taxon>Sordariomycetes</taxon>
        <taxon>Hypocreomycetidae</taxon>
        <taxon>Hypocreales</taxon>
        <taxon>Nectriaceae</taxon>
        <taxon>Fusarium</taxon>
        <taxon>Fusarium lateritium species complex</taxon>
    </lineage>
</organism>
<dbReference type="GO" id="GO:0005886">
    <property type="term" value="C:plasma membrane"/>
    <property type="evidence" value="ECO:0007669"/>
    <property type="project" value="TreeGrafter"/>
</dbReference>
<dbReference type="PANTHER" id="PTHR23501:SF107">
    <property type="entry name" value="TRANSPORTER, PUTATIVE (AFU_ORTHOLOGUE AFUA_7G04730)-RELATED"/>
    <property type="match status" value="1"/>
</dbReference>
<name>A0A8H4TZL0_9HYPO</name>
<evidence type="ECO:0000256" key="5">
    <source>
        <dbReference type="ARBA" id="ARBA00023180"/>
    </source>
</evidence>
<evidence type="ECO:0000256" key="6">
    <source>
        <dbReference type="SAM" id="Phobius"/>
    </source>
</evidence>
<evidence type="ECO:0000256" key="3">
    <source>
        <dbReference type="ARBA" id="ARBA00022989"/>
    </source>
</evidence>
<feature type="transmembrane region" description="Helical" evidence="6">
    <location>
        <begin position="428"/>
        <end position="453"/>
    </location>
</feature>
<keyword evidence="4 6" id="KW-0472">Membrane</keyword>
<reference evidence="7" key="1">
    <citation type="journal article" date="2020" name="BMC Genomics">
        <title>Correction to: Identification and distribution of gene clusters required for synthesis of sphingolipid metabolism inhibitors in diverse species of the filamentous fungus Fusarium.</title>
        <authorList>
            <person name="Kim H.S."/>
            <person name="Lohmar J.M."/>
            <person name="Busman M."/>
            <person name="Brown D.W."/>
            <person name="Naumann T.A."/>
            <person name="Divon H.H."/>
            <person name="Lysoe E."/>
            <person name="Uhlig S."/>
            <person name="Proctor R.H."/>
        </authorList>
    </citation>
    <scope>NUCLEOTIDE SEQUENCE</scope>
    <source>
        <strain evidence="7">NRRL 20472</strain>
    </source>
</reference>
<evidence type="ECO:0000256" key="4">
    <source>
        <dbReference type="ARBA" id="ARBA00023136"/>
    </source>
</evidence>
<comment type="caution">
    <text evidence="7">The sequence shown here is derived from an EMBL/GenBank/DDBJ whole genome shotgun (WGS) entry which is preliminary data.</text>
</comment>
<feature type="transmembrane region" description="Helical" evidence="6">
    <location>
        <begin position="402"/>
        <end position="422"/>
    </location>
</feature>
<dbReference type="OrthoDB" id="4078873at2759"/>
<feature type="transmembrane region" description="Helical" evidence="6">
    <location>
        <begin position="267"/>
        <end position="286"/>
    </location>
</feature>
<feature type="transmembrane region" description="Helical" evidence="6">
    <location>
        <begin position="124"/>
        <end position="141"/>
    </location>
</feature>
<dbReference type="Proteomes" id="UP000622797">
    <property type="component" value="Unassembled WGS sequence"/>
</dbReference>
<dbReference type="InterPro" id="IPR011701">
    <property type="entry name" value="MFS"/>
</dbReference>
<dbReference type="AlphaFoldDB" id="A0A8H4TZL0"/>
<feature type="transmembrane region" description="Helical" evidence="6">
    <location>
        <begin position="373"/>
        <end position="395"/>
    </location>
</feature>
<feature type="transmembrane region" description="Helical" evidence="6">
    <location>
        <begin position="542"/>
        <end position="560"/>
    </location>
</feature>
<feature type="transmembrane region" description="Helical" evidence="6">
    <location>
        <begin position="298"/>
        <end position="316"/>
    </location>
</feature>
<dbReference type="SUPFAM" id="SSF103473">
    <property type="entry name" value="MFS general substrate transporter"/>
    <property type="match status" value="1"/>
</dbReference>
<protein>
    <recommendedName>
        <fullName evidence="9">Siderophore iron transporter mirB</fullName>
    </recommendedName>
</protein>
<dbReference type="EMBL" id="JABEXW010000259">
    <property type="protein sequence ID" value="KAF4966987.1"/>
    <property type="molecule type" value="Genomic_DNA"/>
</dbReference>
<evidence type="ECO:0008006" key="9">
    <source>
        <dbReference type="Google" id="ProtNLM"/>
    </source>
</evidence>